<dbReference type="GO" id="GO:0005886">
    <property type="term" value="C:plasma membrane"/>
    <property type="evidence" value="ECO:0007669"/>
    <property type="project" value="UniProtKB-SubCell"/>
</dbReference>
<dbReference type="AlphaFoldDB" id="A0A174AGX4"/>
<evidence type="ECO:0000256" key="7">
    <source>
        <dbReference type="SAM" id="Phobius"/>
    </source>
</evidence>
<proteinExistence type="predicted"/>
<evidence type="ECO:0000313" key="12">
    <source>
        <dbReference type="Proteomes" id="UP000095679"/>
    </source>
</evidence>
<feature type="transmembrane region" description="Helical" evidence="7">
    <location>
        <begin position="148"/>
        <end position="170"/>
    </location>
</feature>
<dbReference type="OrthoDB" id="9763003at2"/>
<feature type="transmembrane region" description="Helical" evidence="7">
    <location>
        <begin position="47"/>
        <end position="72"/>
    </location>
</feature>
<evidence type="ECO:0000313" key="10">
    <source>
        <dbReference type="EMBL" id="CUN86748.1"/>
    </source>
</evidence>
<feature type="transmembrane region" description="Helical" evidence="7">
    <location>
        <begin position="220"/>
        <end position="240"/>
    </location>
</feature>
<dbReference type="GeneID" id="75049345"/>
<gene>
    <name evidence="10" type="primary">phoU_1</name>
    <name evidence="9" type="synonym">phoU_2</name>
    <name evidence="10" type="ORF">ERS852450_00765</name>
    <name evidence="9" type="ORF">ERS852578_01821</name>
</gene>
<evidence type="ECO:0000256" key="3">
    <source>
        <dbReference type="ARBA" id="ARBA00022692"/>
    </source>
</evidence>
<dbReference type="EMBL" id="CYZL01000005">
    <property type="protein sequence ID" value="CUN86748.1"/>
    <property type="molecule type" value="Genomic_DNA"/>
</dbReference>
<feature type="transmembrane region" description="Helical" evidence="7">
    <location>
        <begin position="6"/>
        <end position="27"/>
    </location>
</feature>
<feature type="transmembrane region" description="Helical" evidence="7">
    <location>
        <begin position="286"/>
        <end position="308"/>
    </location>
</feature>
<organism evidence="10 12">
    <name type="scientific">Anaerobutyricum hallii</name>
    <dbReference type="NCBI Taxonomy" id="39488"/>
    <lineage>
        <taxon>Bacteria</taxon>
        <taxon>Bacillati</taxon>
        <taxon>Bacillota</taxon>
        <taxon>Clostridia</taxon>
        <taxon>Lachnospirales</taxon>
        <taxon>Lachnospiraceae</taxon>
        <taxon>Anaerobutyricum</taxon>
    </lineage>
</organism>
<evidence type="ECO:0000256" key="6">
    <source>
        <dbReference type="SAM" id="Coils"/>
    </source>
</evidence>
<evidence type="ECO:0000256" key="1">
    <source>
        <dbReference type="ARBA" id="ARBA00004651"/>
    </source>
</evidence>
<keyword evidence="4 7" id="KW-1133">Transmembrane helix</keyword>
<dbReference type="InterPro" id="IPR004633">
    <property type="entry name" value="NaPi_cotrn-rel/YqeW-like"/>
</dbReference>
<dbReference type="PANTHER" id="PTHR10010">
    <property type="entry name" value="SOLUTE CARRIER FAMILY 34 SODIUM PHOSPHATE , MEMBER 2-RELATED"/>
    <property type="match status" value="1"/>
</dbReference>
<name>A0A174AGX4_9FIRM</name>
<feature type="domain" description="PhoU" evidence="8">
    <location>
        <begin position="472"/>
        <end position="550"/>
    </location>
</feature>
<keyword evidence="6" id="KW-0175">Coiled coil</keyword>
<dbReference type="PANTHER" id="PTHR10010:SF46">
    <property type="entry name" value="SODIUM-DEPENDENT PHOSPHATE TRANSPORT PROTEIN 2B"/>
    <property type="match status" value="1"/>
</dbReference>
<protein>
    <submittedName>
        <fullName evidence="10">Phosphate transport system protein phoU homolog</fullName>
    </submittedName>
</protein>
<feature type="coiled-coil region" evidence="6">
    <location>
        <begin position="385"/>
        <end position="412"/>
    </location>
</feature>
<reference evidence="11 12" key="1">
    <citation type="submission" date="2015-09" db="EMBL/GenBank/DDBJ databases">
        <authorList>
            <consortium name="Pathogen Informatics"/>
        </authorList>
    </citation>
    <scope>NUCLEOTIDE SEQUENCE [LARGE SCALE GENOMIC DNA]</scope>
    <source>
        <strain evidence="10 12">2789STDY5834835</strain>
        <strain evidence="9 11">2789STDY5834966</strain>
    </source>
</reference>
<accession>A0A174AGX4</accession>
<comment type="subcellular location">
    <subcellularLocation>
        <location evidence="1">Cell membrane</location>
        <topology evidence="1">Multi-pass membrane protein</topology>
    </subcellularLocation>
</comment>
<feature type="transmembrane region" description="Helical" evidence="7">
    <location>
        <begin position="84"/>
        <end position="104"/>
    </location>
</feature>
<dbReference type="Proteomes" id="UP000095679">
    <property type="component" value="Unassembled WGS sequence"/>
</dbReference>
<dbReference type="Gene3D" id="1.20.58.220">
    <property type="entry name" value="Phosphate transport system protein phou homolog 2, domain 2"/>
    <property type="match status" value="1"/>
</dbReference>
<dbReference type="Pfam" id="PF02690">
    <property type="entry name" value="Na_Pi_cotrans"/>
    <property type="match status" value="1"/>
</dbReference>
<feature type="transmembrane region" description="Helical" evidence="7">
    <location>
        <begin position="252"/>
        <end position="274"/>
    </location>
</feature>
<feature type="transmembrane region" description="Helical" evidence="7">
    <location>
        <begin position="182"/>
        <end position="200"/>
    </location>
</feature>
<evidence type="ECO:0000256" key="5">
    <source>
        <dbReference type="ARBA" id="ARBA00023136"/>
    </source>
</evidence>
<dbReference type="Proteomes" id="UP000095390">
    <property type="component" value="Unassembled WGS sequence"/>
</dbReference>
<evidence type="ECO:0000259" key="8">
    <source>
        <dbReference type="Pfam" id="PF01895"/>
    </source>
</evidence>
<keyword evidence="3 7" id="KW-0812">Transmembrane</keyword>
<sequence length="599" mass="65153">MDIFGILSMIGGLALFLYGMEAMGAGLSKLSGGRMERLLEKLTSKRIMAVLLGAGVTAVIQSSSATTVMVVGFVNSGIMKLNQAVGIIMGANIGTTITSWLLSLTGIQGSSFILKMLKPSSFSPILAIVGIIFIMFTKDEKKKDIGGIFLGFAILMYGMEAMSGAVAPLADNEKFTGILTMFSNPILGLLAGTILTAVIQSSSASVGILQALCATGAVNFSTALPIIMGQNIGTCVTAIISSIGTSKNAKRAAAVHLFFNISGTVIFMVVFYTLNTFVHFSFLNTAASPAGIAVIHSLFNIGATILLFPFANLLEKMAILAIPDKGSEVEEMEEEKINPDLARLDERFLDKPGFAMEECRGVAINMARKSKKAMNLAIDLLKEYDEKTSARVEKLENQIDQYEDALGTYLVKLSERDLSVKDSRILSVLLHCIGDFERISDHAVNIRDAAVEMNKKNLQFSDKAKQELLVFSNAIRDIIDRAVLAFETGDTGLAKEVEPLEQVVDALNKEEKQRHINRLRTGTCTIELGFVLSDISTNFERAADHCSNIAVCLLQVDEGGFDTHEYLDILKEENSEEFRHEYMELSEKYTLPESKHGGK</sequence>
<dbReference type="InterPro" id="IPR003841">
    <property type="entry name" value="Na/Pi_transpt"/>
</dbReference>
<dbReference type="InterPro" id="IPR026022">
    <property type="entry name" value="PhoU_dom"/>
</dbReference>
<evidence type="ECO:0000313" key="9">
    <source>
        <dbReference type="EMBL" id="CUN04167.1"/>
    </source>
</evidence>
<keyword evidence="5 7" id="KW-0472">Membrane</keyword>
<evidence type="ECO:0000256" key="2">
    <source>
        <dbReference type="ARBA" id="ARBA00022475"/>
    </source>
</evidence>
<feature type="domain" description="PhoU" evidence="8">
    <location>
        <begin position="365"/>
        <end position="446"/>
    </location>
</feature>
<evidence type="ECO:0000313" key="11">
    <source>
        <dbReference type="Proteomes" id="UP000095390"/>
    </source>
</evidence>
<dbReference type="RefSeq" id="WP_005345598.1">
    <property type="nucleotide sequence ID" value="NZ_BLYK01000029.1"/>
</dbReference>
<dbReference type="NCBIfam" id="TIGR00704">
    <property type="entry name" value="NaPi_cotrn_rel"/>
    <property type="match status" value="1"/>
</dbReference>
<feature type="transmembrane region" description="Helical" evidence="7">
    <location>
        <begin position="116"/>
        <end position="136"/>
    </location>
</feature>
<dbReference type="GO" id="GO:0044341">
    <property type="term" value="P:sodium-dependent phosphate transport"/>
    <property type="evidence" value="ECO:0007669"/>
    <property type="project" value="InterPro"/>
</dbReference>
<dbReference type="GO" id="GO:0005436">
    <property type="term" value="F:sodium:phosphate symporter activity"/>
    <property type="evidence" value="ECO:0007669"/>
    <property type="project" value="InterPro"/>
</dbReference>
<dbReference type="Pfam" id="PF01895">
    <property type="entry name" value="PhoU"/>
    <property type="match status" value="2"/>
</dbReference>
<dbReference type="EMBL" id="CYYC01000021">
    <property type="protein sequence ID" value="CUN04167.1"/>
    <property type="molecule type" value="Genomic_DNA"/>
</dbReference>
<dbReference type="SUPFAM" id="SSF109755">
    <property type="entry name" value="PhoU-like"/>
    <property type="match status" value="1"/>
</dbReference>
<dbReference type="NCBIfam" id="NF037997">
    <property type="entry name" value="Na_Pi_symport"/>
    <property type="match status" value="1"/>
</dbReference>
<evidence type="ECO:0000256" key="4">
    <source>
        <dbReference type="ARBA" id="ARBA00022989"/>
    </source>
</evidence>
<keyword evidence="2" id="KW-1003">Cell membrane</keyword>
<dbReference type="InterPro" id="IPR038078">
    <property type="entry name" value="PhoU-like_sf"/>
</dbReference>